<protein>
    <recommendedName>
        <fullName evidence="3">Secreted protein</fullName>
    </recommendedName>
</protein>
<name>A0ABU6ZK31_9FABA</name>
<keyword evidence="2" id="KW-1185">Reference proteome</keyword>
<comment type="caution">
    <text evidence="1">The sequence shown here is derived from an EMBL/GenBank/DDBJ whole genome shotgun (WGS) entry which is preliminary data.</text>
</comment>
<evidence type="ECO:0008006" key="3">
    <source>
        <dbReference type="Google" id="ProtNLM"/>
    </source>
</evidence>
<sequence>MACCLLASSSALFRASEASAASRVCLFKSSLKVASFSEVTGACASCYSVSEVPTDGANVKVGSLTIVQRTLNWGPRSNVRDKKMYLR</sequence>
<dbReference type="Proteomes" id="UP001341840">
    <property type="component" value="Unassembled WGS sequence"/>
</dbReference>
<reference evidence="1 2" key="1">
    <citation type="journal article" date="2023" name="Plants (Basel)">
        <title>Bridging the Gap: Combining Genomics and Transcriptomics Approaches to Understand Stylosanthes scabra, an Orphan Legume from the Brazilian Caatinga.</title>
        <authorList>
            <person name="Ferreira-Neto J.R.C."/>
            <person name="da Silva M.D."/>
            <person name="Binneck E."/>
            <person name="de Melo N.F."/>
            <person name="da Silva R.H."/>
            <person name="de Melo A.L.T.M."/>
            <person name="Pandolfi V."/>
            <person name="Bustamante F.O."/>
            <person name="Brasileiro-Vidal A.C."/>
            <person name="Benko-Iseppon A.M."/>
        </authorList>
    </citation>
    <scope>NUCLEOTIDE SEQUENCE [LARGE SCALE GENOMIC DNA]</scope>
    <source>
        <tissue evidence="1">Leaves</tissue>
    </source>
</reference>
<gene>
    <name evidence="1" type="ORF">PIB30_063255</name>
</gene>
<evidence type="ECO:0000313" key="2">
    <source>
        <dbReference type="Proteomes" id="UP001341840"/>
    </source>
</evidence>
<organism evidence="1 2">
    <name type="scientific">Stylosanthes scabra</name>
    <dbReference type="NCBI Taxonomy" id="79078"/>
    <lineage>
        <taxon>Eukaryota</taxon>
        <taxon>Viridiplantae</taxon>
        <taxon>Streptophyta</taxon>
        <taxon>Embryophyta</taxon>
        <taxon>Tracheophyta</taxon>
        <taxon>Spermatophyta</taxon>
        <taxon>Magnoliopsida</taxon>
        <taxon>eudicotyledons</taxon>
        <taxon>Gunneridae</taxon>
        <taxon>Pentapetalae</taxon>
        <taxon>rosids</taxon>
        <taxon>fabids</taxon>
        <taxon>Fabales</taxon>
        <taxon>Fabaceae</taxon>
        <taxon>Papilionoideae</taxon>
        <taxon>50 kb inversion clade</taxon>
        <taxon>dalbergioids sensu lato</taxon>
        <taxon>Dalbergieae</taxon>
        <taxon>Pterocarpus clade</taxon>
        <taxon>Stylosanthes</taxon>
    </lineage>
</organism>
<evidence type="ECO:0000313" key="1">
    <source>
        <dbReference type="EMBL" id="MED6222328.1"/>
    </source>
</evidence>
<accession>A0ABU6ZK31</accession>
<dbReference type="EMBL" id="JASCZI010272460">
    <property type="protein sequence ID" value="MED6222328.1"/>
    <property type="molecule type" value="Genomic_DNA"/>
</dbReference>
<proteinExistence type="predicted"/>